<dbReference type="EMBL" id="CP002401">
    <property type="protein sequence ID" value="AEP34824.1"/>
    <property type="molecule type" value="Genomic_DNA"/>
</dbReference>
<dbReference type="KEGG" id="cra:CTO_0021"/>
<evidence type="ECO:0000313" key="1">
    <source>
        <dbReference type="EMBL" id="AEP34824.1"/>
    </source>
</evidence>
<protein>
    <submittedName>
        <fullName evidence="1">Putative cytosolic protein</fullName>
    </submittedName>
</protein>
<gene>
    <name evidence="1" type="ordered locus">CTO_0021</name>
</gene>
<dbReference type="AlphaFoldDB" id="G4NNW9"/>
<name>G4NNW9_CHLT4</name>
<proteinExistence type="predicted"/>
<sequence length="75" mass="8816">MGKNFDKKRPLLLYASWGTRWTRYLGGHENPRFPTRQKQKKKPMEVERVELSSLVNSPLTSTCLVPRYYTLCLLS</sequence>
<accession>G4NNW9</accession>
<organism evidence="1 2">
    <name type="scientific">Chlamydia trachomatis serovar A (strain A2497)</name>
    <dbReference type="NCBI Taxonomy" id="580047"/>
    <lineage>
        <taxon>Bacteria</taxon>
        <taxon>Pseudomonadati</taxon>
        <taxon>Chlamydiota</taxon>
        <taxon>Chlamydiia</taxon>
        <taxon>Chlamydiales</taxon>
        <taxon>Chlamydiaceae</taxon>
        <taxon>Chlamydia/Chlamydophila group</taxon>
        <taxon>Chlamydia</taxon>
    </lineage>
</organism>
<reference evidence="1 2" key="1">
    <citation type="journal article" date="2011" name="J. Exp. Med.">
        <title>A live-attenuated chlamydial vaccine protects against trachoma in nonhuman primates.</title>
        <authorList>
            <person name="Kari L."/>
            <person name="Whitmire W.M."/>
            <person name="Olivares-Zavaleta N."/>
            <person name="Goheen M.M."/>
            <person name="Taylor L.D."/>
            <person name="Carlson J.H."/>
            <person name="Sturdevant G.L."/>
            <person name="Lu C."/>
            <person name="Bakios L.E."/>
            <person name="Randall L.B."/>
            <person name="Parnell M.J."/>
            <person name="Zhong G."/>
            <person name="Caldwell H.D."/>
        </authorList>
    </citation>
    <scope>NUCLEOTIDE SEQUENCE [LARGE SCALE GENOMIC DNA]</scope>
    <source>
        <strain evidence="1 2">A2497</strain>
    </source>
</reference>
<dbReference type="Proteomes" id="UP000009287">
    <property type="component" value="Chromosome"/>
</dbReference>
<evidence type="ECO:0000313" key="2">
    <source>
        <dbReference type="Proteomes" id="UP000009287"/>
    </source>
</evidence>